<dbReference type="Gene3D" id="3.40.50.1820">
    <property type="entry name" value="alpha/beta hydrolase"/>
    <property type="match status" value="1"/>
</dbReference>
<dbReference type="PANTHER" id="PTHR48081:SF8">
    <property type="entry name" value="ALPHA_BETA HYDROLASE FOLD-3 DOMAIN-CONTAINING PROTEIN-RELATED"/>
    <property type="match status" value="1"/>
</dbReference>
<name>A0A1I2H8E5_9ACTN</name>
<dbReference type="Pfam" id="PF07859">
    <property type="entry name" value="Abhydrolase_3"/>
    <property type="match status" value="1"/>
</dbReference>
<dbReference type="STRING" id="380248.SAMN05216251_110192"/>
<keyword evidence="1" id="KW-0378">Hydrolase</keyword>
<dbReference type="InterPro" id="IPR013094">
    <property type="entry name" value="AB_hydrolase_3"/>
</dbReference>
<feature type="domain" description="Alpha/beta hydrolase fold-3" evidence="3">
    <location>
        <begin position="106"/>
        <end position="314"/>
    </location>
</feature>
<gene>
    <name evidence="4" type="ORF">SAMN05216251_110192</name>
</gene>
<sequence>MSEPASRPAAESTATPTSTSADAASSPAGPVLEPAAAEFAAATANPPYLFDLGPEAGRKAVDEVQSGEIAAPEIDEEWVTVQGGPTGSVRARIVRPKGATGTLPVIVYIHGAGWVFGNARTHDRLVRELATGVGAAVVFPEYDLSPEARYPVAIEQNYAVARWVATDGAANGLDAARIAVAGDSVGGNMAAALTLMAKDRGDVPLVQQVLFYPVTDASFDTGSYRQFATGYFLRRDAMQWFWDQYTTDPAQRAEITASPLRATTEQLAGLPPALVVTGEADVLRDEGEAYADKLRQAGVAVAATRYPAIIHDFVMLNALRGTKAAEAAIGQAVAALRSALATG</sequence>
<dbReference type="EMBL" id="FONG01000010">
    <property type="protein sequence ID" value="SFF26455.1"/>
    <property type="molecule type" value="Genomic_DNA"/>
</dbReference>
<dbReference type="RefSeq" id="WP_093714764.1">
    <property type="nucleotide sequence ID" value="NZ_FONG01000010.1"/>
</dbReference>
<feature type="compositionally biased region" description="Low complexity" evidence="2">
    <location>
        <begin position="1"/>
        <end position="28"/>
    </location>
</feature>
<evidence type="ECO:0000256" key="2">
    <source>
        <dbReference type="SAM" id="MobiDB-lite"/>
    </source>
</evidence>
<reference evidence="4 5" key="1">
    <citation type="submission" date="2016-10" db="EMBL/GenBank/DDBJ databases">
        <authorList>
            <person name="de Groot N.N."/>
        </authorList>
    </citation>
    <scope>NUCLEOTIDE SEQUENCE [LARGE SCALE GENOMIC DNA]</scope>
    <source>
        <strain evidence="4 5">CGMCC 4.3510</strain>
    </source>
</reference>
<evidence type="ECO:0000256" key="1">
    <source>
        <dbReference type="ARBA" id="ARBA00022801"/>
    </source>
</evidence>
<dbReference type="AlphaFoldDB" id="A0A1I2H8E5"/>
<feature type="region of interest" description="Disordered" evidence="2">
    <location>
        <begin position="1"/>
        <end position="30"/>
    </location>
</feature>
<protein>
    <submittedName>
        <fullName evidence="4">Acetyl esterase/lipase</fullName>
    </submittedName>
</protein>
<dbReference type="Proteomes" id="UP000199323">
    <property type="component" value="Unassembled WGS sequence"/>
</dbReference>
<evidence type="ECO:0000259" key="3">
    <source>
        <dbReference type="Pfam" id="PF07859"/>
    </source>
</evidence>
<dbReference type="SUPFAM" id="SSF53474">
    <property type="entry name" value="alpha/beta-Hydrolases"/>
    <property type="match status" value="1"/>
</dbReference>
<evidence type="ECO:0000313" key="4">
    <source>
        <dbReference type="EMBL" id="SFF26455.1"/>
    </source>
</evidence>
<proteinExistence type="predicted"/>
<dbReference type="GO" id="GO:0016787">
    <property type="term" value="F:hydrolase activity"/>
    <property type="evidence" value="ECO:0007669"/>
    <property type="project" value="UniProtKB-KW"/>
</dbReference>
<dbReference type="InterPro" id="IPR029058">
    <property type="entry name" value="AB_hydrolase_fold"/>
</dbReference>
<organism evidence="4 5">
    <name type="scientific">Actinacidiphila alni</name>
    <dbReference type="NCBI Taxonomy" id="380248"/>
    <lineage>
        <taxon>Bacteria</taxon>
        <taxon>Bacillati</taxon>
        <taxon>Actinomycetota</taxon>
        <taxon>Actinomycetes</taxon>
        <taxon>Kitasatosporales</taxon>
        <taxon>Streptomycetaceae</taxon>
        <taxon>Actinacidiphila</taxon>
    </lineage>
</organism>
<accession>A0A1I2H8E5</accession>
<dbReference type="OrthoDB" id="128186at2"/>
<evidence type="ECO:0000313" key="5">
    <source>
        <dbReference type="Proteomes" id="UP000199323"/>
    </source>
</evidence>
<keyword evidence="5" id="KW-1185">Reference proteome</keyword>
<dbReference type="PANTHER" id="PTHR48081">
    <property type="entry name" value="AB HYDROLASE SUPERFAMILY PROTEIN C4A8.06C"/>
    <property type="match status" value="1"/>
</dbReference>
<dbReference type="InterPro" id="IPR050300">
    <property type="entry name" value="GDXG_lipolytic_enzyme"/>
</dbReference>